<gene>
    <name evidence="1" type="ORF">JL111_09465</name>
</gene>
<dbReference type="EMBL" id="JAESHT010000006">
    <property type="protein sequence ID" value="MBL3673714.1"/>
    <property type="molecule type" value="Genomic_DNA"/>
</dbReference>
<accession>A0ABS1S4S6</accession>
<dbReference type="RefSeq" id="WP_167621573.1">
    <property type="nucleotide sequence ID" value="NZ_BNCL01000007.1"/>
</dbReference>
<organism evidence="1 2">
    <name type="scientific">Paracoccus aerius</name>
    <dbReference type="NCBI Taxonomy" id="1915382"/>
    <lineage>
        <taxon>Bacteria</taxon>
        <taxon>Pseudomonadati</taxon>
        <taxon>Pseudomonadota</taxon>
        <taxon>Alphaproteobacteria</taxon>
        <taxon>Rhodobacterales</taxon>
        <taxon>Paracoccaceae</taxon>
        <taxon>Paracoccus</taxon>
    </lineage>
</organism>
<name>A0ABS1S4S6_9RHOB</name>
<reference evidence="1 2" key="1">
    <citation type="submission" date="2021-01" db="EMBL/GenBank/DDBJ databases">
        <title>011410 draft genome.</title>
        <authorList>
            <person name="Lang L."/>
        </authorList>
    </citation>
    <scope>NUCLEOTIDE SEQUENCE [LARGE SCALE GENOMIC DNA]</scope>
    <source>
        <strain evidence="1 2">KCTC 42845</strain>
    </source>
</reference>
<protein>
    <submittedName>
        <fullName evidence="1">Uncharacterized protein</fullName>
    </submittedName>
</protein>
<keyword evidence="2" id="KW-1185">Reference proteome</keyword>
<evidence type="ECO:0000313" key="2">
    <source>
        <dbReference type="Proteomes" id="UP000644749"/>
    </source>
</evidence>
<comment type="caution">
    <text evidence="1">The sequence shown here is derived from an EMBL/GenBank/DDBJ whole genome shotgun (WGS) entry which is preliminary data.</text>
</comment>
<sequence length="76" mass="8565">MAEDAELIAYRKLVAALPDLLSPEARQPICDWLIERQVMRDGQEDPGAVIVEGLETELAIAETFRKIVDSLECRPR</sequence>
<evidence type="ECO:0000313" key="1">
    <source>
        <dbReference type="EMBL" id="MBL3673714.1"/>
    </source>
</evidence>
<dbReference type="Proteomes" id="UP000644749">
    <property type="component" value="Unassembled WGS sequence"/>
</dbReference>
<proteinExistence type="predicted"/>